<dbReference type="Proteomes" id="UP000254737">
    <property type="component" value="Unassembled WGS sequence"/>
</dbReference>
<evidence type="ECO:0000313" key="3">
    <source>
        <dbReference type="Proteomes" id="UP000254737"/>
    </source>
</evidence>
<dbReference type="Pfam" id="PF05117">
    <property type="entry name" value="DUF695"/>
    <property type="match status" value="1"/>
</dbReference>
<evidence type="ECO:0000313" key="2">
    <source>
        <dbReference type="EMBL" id="STD55608.1"/>
    </source>
</evidence>
<accession>A0A376G7G0</accession>
<reference evidence="2 3" key="1">
    <citation type="submission" date="2018-06" db="EMBL/GenBank/DDBJ databases">
        <authorList>
            <consortium name="Pathogen Informatics"/>
            <person name="Doyle S."/>
        </authorList>
    </citation>
    <scope>NUCLEOTIDE SEQUENCE [LARGE SCALE GENOMIC DNA]</scope>
    <source>
        <strain evidence="2 3">NCTC13456</strain>
    </source>
</reference>
<evidence type="ECO:0000259" key="1">
    <source>
        <dbReference type="Pfam" id="PF05117"/>
    </source>
</evidence>
<gene>
    <name evidence="2" type="ORF">NCTC13456_01624</name>
</gene>
<protein>
    <submittedName>
        <fullName evidence="2">Family of uncharacterized function (DUF695)</fullName>
    </submittedName>
</protein>
<proteinExistence type="predicted"/>
<dbReference type="AlphaFoldDB" id="A0A376G7G0"/>
<dbReference type="STRING" id="343874.GCA_000805695_03438"/>
<organism evidence="2 3">
    <name type="scientific">Empedobacter falsenii</name>
    <dbReference type="NCBI Taxonomy" id="343874"/>
    <lineage>
        <taxon>Bacteria</taxon>
        <taxon>Pseudomonadati</taxon>
        <taxon>Bacteroidota</taxon>
        <taxon>Flavobacteriia</taxon>
        <taxon>Flavobacteriales</taxon>
        <taxon>Weeksellaceae</taxon>
        <taxon>Empedobacter</taxon>
    </lineage>
</organism>
<dbReference type="InterPro" id="IPR016097">
    <property type="entry name" value="DUF695"/>
</dbReference>
<dbReference type="EMBL" id="UFXS01000001">
    <property type="protein sequence ID" value="STD55608.1"/>
    <property type="molecule type" value="Genomic_DNA"/>
</dbReference>
<sequence>MNFFKNIFNKKEKVDSYESFWKWFQENEQKFYEAVKNQRNIEANFFDKLSPQLDRVKSELYFLTGMADDNTAELIFTPDGIIKNIVFVEELVAAAPNLPNWKFTALKPATGNMGLNMGDYSFDEDKLSFYSINHENYPDEIDIVIAFDEYKEEDKNQILNGVYIFLDNYLGELNTVTIIDNLSVIAKDDAEQELIPMNKLKDYLTWREKEFVEQYQATRYETENDSYSMLEAQLESGNMLLAVINTNLLNWDSKPSHPWLATLIIKYDGSETNGMPNSRDYELLNAIEDELMETLKDEDGYLNVGRETTEGEREIYFACKDFRKPSKIFYETEQKYKDVFEISFTVYKDKYWHQFERYRQ</sequence>
<feature type="domain" description="DUF695" evidence="1">
    <location>
        <begin position="241"/>
        <end position="355"/>
    </location>
</feature>
<dbReference type="RefSeq" id="WP_038333616.1">
    <property type="nucleotide sequence ID" value="NZ_JSYQ01000009.1"/>
</dbReference>
<name>A0A376G7G0_9FLAO</name>
<dbReference type="OrthoDB" id="9151249at2"/>